<organism evidence="3 4">
    <name type="scientific">Thermobaculum terrenum (strain ATCC BAA-798 / CCMEE 7001 / YNP1)</name>
    <dbReference type="NCBI Taxonomy" id="525904"/>
    <lineage>
        <taxon>Bacteria</taxon>
        <taxon>Bacillati</taxon>
        <taxon>Chloroflexota</taxon>
        <taxon>Chloroflexia</taxon>
        <taxon>Candidatus Thermobaculales</taxon>
        <taxon>Candidatus Thermobaculaceae</taxon>
        <taxon>Thermobaculum</taxon>
    </lineage>
</organism>
<evidence type="ECO:0000259" key="2">
    <source>
        <dbReference type="SMART" id="SM00327"/>
    </source>
</evidence>
<keyword evidence="1" id="KW-0812">Transmembrane</keyword>
<dbReference type="InterPro" id="IPR024163">
    <property type="entry name" value="Aerotolerance_reg_N"/>
</dbReference>
<name>D1CCX7_THET1</name>
<reference evidence="4" key="1">
    <citation type="journal article" date="2010" name="Stand. Genomic Sci.">
        <title>Complete genome sequence of 'Thermobaculum terrenum' type strain (YNP1).</title>
        <authorList>
            <person name="Kiss H."/>
            <person name="Cleland D."/>
            <person name="Lapidus A."/>
            <person name="Lucas S."/>
            <person name="Glavina Del Rio T."/>
            <person name="Nolan M."/>
            <person name="Tice H."/>
            <person name="Han C."/>
            <person name="Goodwin L."/>
            <person name="Pitluck S."/>
            <person name="Liolios K."/>
            <person name="Ivanova N."/>
            <person name="Mavromatis K."/>
            <person name="Ovchinnikova G."/>
            <person name="Pati A."/>
            <person name="Chen A."/>
            <person name="Palaniappan K."/>
            <person name="Land M."/>
            <person name="Hauser L."/>
            <person name="Chang Y."/>
            <person name="Jeffries C."/>
            <person name="Lu M."/>
            <person name="Brettin T."/>
            <person name="Detter J."/>
            <person name="Goker M."/>
            <person name="Tindall B."/>
            <person name="Beck B."/>
            <person name="McDermott T."/>
            <person name="Woyke T."/>
            <person name="Bristow J."/>
            <person name="Eisen J."/>
            <person name="Markowitz V."/>
            <person name="Hugenholtz P."/>
            <person name="Kyrpides N."/>
            <person name="Klenk H."/>
            <person name="Cheng J."/>
        </authorList>
    </citation>
    <scope>NUCLEOTIDE SEQUENCE [LARGE SCALE GENOMIC DNA]</scope>
    <source>
        <strain evidence="4">ATCC BAA-798 / YNP1</strain>
    </source>
</reference>
<dbReference type="PANTHER" id="PTHR37464:SF1">
    <property type="entry name" value="BLL2463 PROTEIN"/>
    <property type="match status" value="1"/>
</dbReference>
<gene>
    <name evidence="3" type="ordered locus">Tter_1736</name>
</gene>
<feature type="transmembrane region" description="Helical" evidence="1">
    <location>
        <begin position="574"/>
        <end position="593"/>
    </location>
</feature>
<accession>D1CCX7</accession>
<feature type="transmembrane region" description="Helical" evidence="1">
    <location>
        <begin position="6"/>
        <end position="24"/>
    </location>
</feature>
<evidence type="ECO:0000313" key="4">
    <source>
        <dbReference type="Proteomes" id="UP000000323"/>
    </source>
</evidence>
<dbReference type="Proteomes" id="UP000000323">
    <property type="component" value="Chromosome 1"/>
</dbReference>
<dbReference type="OrthoDB" id="9780136at2"/>
<dbReference type="InterPro" id="IPR002035">
    <property type="entry name" value="VWF_A"/>
</dbReference>
<dbReference type="EMBL" id="CP001825">
    <property type="protein sequence ID" value="ACZ42642.1"/>
    <property type="molecule type" value="Genomic_DNA"/>
</dbReference>
<dbReference type="InterPro" id="IPR036465">
    <property type="entry name" value="vWFA_dom_sf"/>
</dbReference>
<feature type="domain" description="VWFA" evidence="2">
    <location>
        <begin position="87"/>
        <end position="272"/>
    </location>
</feature>
<dbReference type="Gene3D" id="3.40.50.410">
    <property type="entry name" value="von Willebrand factor, type A domain"/>
    <property type="match status" value="1"/>
</dbReference>
<dbReference type="SUPFAM" id="SSF53300">
    <property type="entry name" value="vWA-like"/>
    <property type="match status" value="1"/>
</dbReference>
<dbReference type="Pfam" id="PF13519">
    <property type="entry name" value="VWA_2"/>
    <property type="match status" value="1"/>
</dbReference>
<dbReference type="HOGENOM" id="CLU_026368_1_0_0"/>
<dbReference type="Pfam" id="PF07584">
    <property type="entry name" value="BatA"/>
    <property type="match status" value="1"/>
</dbReference>
<dbReference type="SMART" id="SM00327">
    <property type="entry name" value="VWA"/>
    <property type="match status" value="1"/>
</dbReference>
<dbReference type="KEGG" id="ttr:Tter_1736"/>
<proteinExistence type="predicted"/>
<dbReference type="RefSeq" id="WP_012875676.1">
    <property type="nucleotide sequence ID" value="NC_013525.1"/>
</dbReference>
<dbReference type="CDD" id="cd00198">
    <property type="entry name" value="vWFA"/>
    <property type="match status" value="1"/>
</dbReference>
<evidence type="ECO:0000256" key="1">
    <source>
        <dbReference type="SAM" id="Phobius"/>
    </source>
</evidence>
<feature type="transmembrane region" description="Helical" evidence="1">
    <location>
        <begin position="59"/>
        <end position="80"/>
    </location>
</feature>
<protein>
    <submittedName>
        <fullName evidence="3">von Willebrand factor type A</fullName>
    </submittedName>
</protein>
<sequence length="604" mass="65933">MAFATPLALALLLLSLPLAVMYLLRPRPDRVVVSSNFLWRNISQDLEANAPWQKLRRNIFLLLQLLILTLLVLAMARPMWKTNAYINGDVVLILDTSTSMAARDVNPHRLQAAISRIEALAKSLPEGSSAALVTAGPQPSVVVGPTTDTGEIIRAARNTSLAYGENNLGDAFLLAKSIASRMRNPTIVLFTDGAYNAQSLPDMPYPVRIERVAGDGSNSGIVAMATRHSSSGVQLWISIANYGPQRTVDVSILVDGDLYDSRKIALPSDRSMGIEINDVPVGKVIEARLSPGDDLPEDDRAWTLRDPLPPMKVLLYGRESPFLQRALSLYPNVDLYKSSSKEVPAGYDLYVFNGSLPDKLPLTGNLVLMGTPGKELFGVAGQLDSLQITAQEDHPLLRYVDLTTVSIASARRMLLPDWMTPLAYSGDVPVMAVGDNAGRRVLALAFSPEDSDMPLQVSFPILVSNILDYMRPANLSNLNQSLPQGAVVPLGQDERSVRAPDGELYPVSTGVFADTYQPGVYEVLDKEGNVLRRFVVNAGSRVESNIGANASLEPIGDSAATSEQRVSANTRVRWRPLAFIALAVLFLEWALYVSRHMPRRRRIA</sequence>
<evidence type="ECO:0000313" key="3">
    <source>
        <dbReference type="EMBL" id="ACZ42642.1"/>
    </source>
</evidence>
<dbReference type="STRING" id="525904.Tter_1736"/>
<dbReference type="AlphaFoldDB" id="D1CCX7"/>
<dbReference type="eggNOG" id="COG2304">
    <property type="taxonomic scope" value="Bacteria"/>
</dbReference>
<keyword evidence="4" id="KW-1185">Reference proteome</keyword>
<dbReference type="PANTHER" id="PTHR37464">
    <property type="entry name" value="BLL2463 PROTEIN"/>
    <property type="match status" value="1"/>
</dbReference>
<keyword evidence="1" id="KW-1133">Transmembrane helix</keyword>
<keyword evidence="1" id="KW-0472">Membrane</keyword>